<dbReference type="AlphaFoldDB" id="A0A382P475"/>
<sequence>HSRGSGLPIRIPVVEMVEFGAGGGSIATVDSMRRINVGPESAGAEPGPACYGIGGQSATVTDADVTLGRIDPEYFAGGTVKLFPEEASEAIAQNVGILLDADDSEAAGMVVEIVSENMANAARVHAVERGKNMVDRTIIAFGGAAPLHAARMAEKLGLDAVIVPTGAGVGSAIGFLRASISYEVVRSRFARLNDFELRGVNAMLEDMQAEAEGVVRLAVPEGKLTENRMADMRYVGQGHEISVPLPVRTLTRADVKLLQESFDDSYGRQYGRTIPGIDVEVLSWTVTVSNSSKSPNQSAEAKPSRTPEPTTWRRVIDGFTGDAASFAVHPRVTLKAGMSIRGPALIVEDETTTLVPPNF</sequence>
<dbReference type="InterPro" id="IPR002821">
    <property type="entry name" value="Hydantoinase_A"/>
</dbReference>
<organism evidence="4">
    <name type="scientific">marine metagenome</name>
    <dbReference type="NCBI Taxonomy" id="408172"/>
    <lineage>
        <taxon>unclassified sequences</taxon>
        <taxon>metagenomes</taxon>
        <taxon>ecological metagenomes</taxon>
    </lineage>
</organism>
<name>A0A382P475_9ZZZZ</name>
<dbReference type="PANTHER" id="PTHR11365">
    <property type="entry name" value="5-OXOPROLINASE RELATED"/>
    <property type="match status" value="1"/>
</dbReference>
<evidence type="ECO:0000259" key="3">
    <source>
        <dbReference type="Pfam" id="PF19278"/>
    </source>
</evidence>
<evidence type="ECO:0000256" key="1">
    <source>
        <dbReference type="SAM" id="MobiDB-lite"/>
    </source>
</evidence>
<dbReference type="GO" id="GO:0005829">
    <property type="term" value="C:cytosol"/>
    <property type="evidence" value="ECO:0007669"/>
    <property type="project" value="TreeGrafter"/>
</dbReference>
<feature type="compositionally biased region" description="Polar residues" evidence="1">
    <location>
        <begin position="290"/>
        <end position="299"/>
    </location>
</feature>
<dbReference type="InterPro" id="IPR049517">
    <property type="entry name" value="ACX-like_C"/>
</dbReference>
<feature type="domain" description="Hydantoinase A/oxoprolinase" evidence="2">
    <location>
        <begin position="5"/>
        <end position="183"/>
    </location>
</feature>
<gene>
    <name evidence="4" type="ORF">METZ01_LOCUS320970</name>
</gene>
<protein>
    <submittedName>
        <fullName evidence="4">Uncharacterized protein</fullName>
    </submittedName>
</protein>
<proteinExistence type="predicted"/>
<dbReference type="GO" id="GO:0006749">
    <property type="term" value="P:glutathione metabolic process"/>
    <property type="evidence" value="ECO:0007669"/>
    <property type="project" value="TreeGrafter"/>
</dbReference>
<dbReference type="EMBL" id="UINC01104734">
    <property type="protein sequence ID" value="SVC68116.1"/>
    <property type="molecule type" value="Genomic_DNA"/>
</dbReference>
<dbReference type="PANTHER" id="PTHR11365:SF23">
    <property type="entry name" value="HYPOTHETICAL 5-OXOPROLINASE (EUROFUNG)-RELATED"/>
    <property type="match status" value="1"/>
</dbReference>
<reference evidence="4" key="1">
    <citation type="submission" date="2018-05" db="EMBL/GenBank/DDBJ databases">
        <authorList>
            <person name="Lanie J.A."/>
            <person name="Ng W.-L."/>
            <person name="Kazmierczak K.M."/>
            <person name="Andrzejewski T.M."/>
            <person name="Davidsen T.M."/>
            <person name="Wayne K.J."/>
            <person name="Tettelin H."/>
            <person name="Glass J.I."/>
            <person name="Rusch D."/>
            <person name="Podicherti R."/>
            <person name="Tsui H.-C.T."/>
            <person name="Winkler M.E."/>
        </authorList>
    </citation>
    <scope>NUCLEOTIDE SEQUENCE</scope>
</reference>
<feature type="region of interest" description="Disordered" evidence="1">
    <location>
        <begin position="290"/>
        <end position="310"/>
    </location>
</feature>
<dbReference type="GO" id="GO:0017168">
    <property type="term" value="F:5-oxoprolinase (ATP-hydrolyzing) activity"/>
    <property type="evidence" value="ECO:0007669"/>
    <property type="project" value="TreeGrafter"/>
</dbReference>
<dbReference type="InterPro" id="IPR045079">
    <property type="entry name" value="Oxoprolinase-like"/>
</dbReference>
<dbReference type="Pfam" id="PF19278">
    <property type="entry name" value="Hydant_A_C"/>
    <property type="match status" value="1"/>
</dbReference>
<feature type="non-terminal residue" evidence="4">
    <location>
        <position position="359"/>
    </location>
</feature>
<dbReference type="Pfam" id="PF01968">
    <property type="entry name" value="Hydantoinase_A"/>
    <property type="match status" value="1"/>
</dbReference>
<evidence type="ECO:0000259" key="2">
    <source>
        <dbReference type="Pfam" id="PF01968"/>
    </source>
</evidence>
<evidence type="ECO:0000313" key="4">
    <source>
        <dbReference type="EMBL" id="SVC68116.1"/>
    </source>
</evidence>
<feature type="domain" description="Acetophenone carboxylase-like C-terminal" evidence="3">
    <location>
        <begin position="225"/>
        <end position="359"/>
    </location>
</feature>
<feature type="non-terminal residue" evidence="4">
    <location>
        <position position="1"/>
    </location>
</feature>
<accession>A0A382P475</accession>